<accession>G4TPK5</accession>
<organism evidence="2 3">
    <name type="scientific">Serendipita indica (strain DSM 11827)</name>
    <name type="common">Root endophyte fungus</name>
    <name type="synonym">Piriformospora indica</name>
    <dbReference type="NCBI Taxonomy" id="1109443"/>
    <lineage>
        <taxon>Eukaryota</taxon>
        <taxon>Fungi</taxon>
        <taxon>Dikarya</taxon>
        <taxon>Basidiomycota</taxon>
        <taxon>Agaricomycotina</taxon>
        <taxon>Agaricomycetes</taxon>
        <taxon>Sebacinales</taxon>
        <taxon>Serendipitaceae</taxon>
        <taxon>Serendipita</taxon>
    </lineage>
</organism>
<dbReference type="InParanoid" id="G4TPK5"/>
<evidence type="ECO:0000313" key="2">
    <source>
        <dbReference type="EMBL" id="CCA73248.1"/>
    </source>
</evidence>
<comment type="caution">
    <text evidence="2">The sequence shown here is derived from an EMBL/GenBank/DDBJ whole genome shotgun (WGS) entry which is preliminary data.</text>
</comment>
<dbReference type="Proteomes" id="UP000007148">
    <property type="component" value="Unassembled WGS sequence"/>
</dbReference>
<dbReference type="AlphaFoldDB" id="G4TPK5"/>
<protein>
    <submittedName>
        <fullName evidence="2">Uncharacterized protein</fullName>
    </submittedName>
</protein>
<dbReference type="EMBL" id="CAFZ01000212">
    <property type="protein sequence ID" value="CCA73248.1"/>
    <property type="molecule type" value="Genomic_DNA"/>
</dbReference>
<dbReference type="HOGENOM" id="CLU_037443_0_0_1"/>
<dbReference type="eggNOG" id="ENOG502S59W">
    <property type="taxonomic scope" value="Eukaryota"/>
</dbReference>
<keyword evidence="3" id="KW-1185">Reference proteome</keyword>
<name>G4TPK5_SERID</name>
<reference evidence="2 3" key="1">
    <citation type="journal article" date="2011" name="PLoS Pathog.">
        <title>Endophytic Life Strategies Decoded by Genome and Transcriptome Analyses of the Mutualistic Root Symbiont Piriformospora indica.</title>
        <authorList>
            <person name="Zuccaro A."/>
            <person name="Lahrmann U."/>
            <person name="Guldener U."/>
            <person name="Langen G."/>
            <person name="Pfiffi S."/>
            <person name="Biedenkopf D."/>
            <person name="Wong P."/>
            <person name="Samans B."/>
            <person name="Grimm C."/>
            <person name="Basiewicz M."/>
            <person name="Murat C."/>
            <person name="Martin F."/>
            <person name="Kogel K.H."/>
        </authorList>
    </citation>
    <scope>NUCLEOTIDE SEQUENCE [LARGE SCALE GENOMIC DNA]</scope>
    <source>
        <strain evidence="2 3">DSM 11827</strain>
    </source>
</reference>
<feature type="compositionally biased region" description="Basic and acidic residues" evidence="1">
    <location>
        <begin position="426"/>
        <end position="437"/>
    </location>
</feature>
<feature type="region of interest" description="Disordered" evidence="1">
    <location>
        <begin position="360"/>
        <end position="524"/>
    </location>
</feature>
<feature type="compositionally biased region" description="Basic and acidic residues" evidence="1">
    <location>
        <begin position="474"/>
        <end position="509"/>
    </location>
</feature>
<proteinExistence type="predicted"/>
<dbReference type="OMA" id="EEAWVDD"/>
<gene>
    <name evidence="2" type="ORF">PIIN_07203</name>
</gene>
<feature type="compositionally biased region" description="Gly residues" evidence="1">
    <location>
        <begin position="443"/>
        <end position="473"/>
    </location>
</feature>
<dbReference type="STRING" id="1109443.G4TPK5"/>
<evidence type="ECO:0000256" key="1">
    <source>
        <dbReference type="SAM" id="MobiDB-lite"/>
    </source>
</evidence>
<sequence length="524" mass="55043">MSEAPALRIVPGAPPPAPLSKTQKKKRRAQGKGEGAHDQMDSPLLTNGVNSAIESALVDSVPATKNLNTALVTKPEEVANAAIASGAASDIVQATGILPSPVKKTSAVVELVNKRHRALHKKIQRIKEYSHKPVESLNEDQKKSLATLPALEASSKEVEGVREAIELHEAEEHANEARRAAEIEAIVKQRIADAVAEARATAVSRAVELVTLLRELPRLSTSSECQELGSALQETDQSKLETTVGLFLAGQGDYSKVSAALNAHLHPPSPTGTPAPEEQPEPETTDPAPVPSGVIGGIPASAPVGGSYHFMQESELEPSTPFDEGAEWVEHPEEQAAEEPSQAAPVETQTATALDWAAEDHGDLPPISGLQEHFGASGQATPVVDAPPTDLQASSAEWAAVPDEYGAKETKEDESDGFTTIPSKRGHGDSRGGDRSRGRGYRGRGGAGGDWRSGSGYGSGGEGHTGRGGYRGGGENRGRGEYRGRPRGEWRGGRGEYRGRGEGRGEGRGGYRGRPAPAPASDAQ</sequence>
<dbReference type="OrthoDB" id="2409325at2759"/>
<feature type="region of interest" description="Disordered" evidence="1">
    <location>
        <begin position="1"/>
        <end position="48"/>
    </location>
</feature>
<feature type="region of interest" description="Disordered" evidence="1">
    <location>
        <begin position="263"/>
        <end position="292"/>
    </location>
</feature>
<evidence type="ECO:0000313" key="3">
    <source>
        <dbReference type="Proteomes" id="UP000007148"/>
    </source>
</evidence>